<dbReference type="EMBL" id="JACHEP010000014">
    <property type="protein sequence ID" value="MBB5325370.1"/>
    <property type="molecule type" value="Genomic_DNA"/>
</dbReference>
<sequence>MMDSRLLWKQRLIRYGSEIKRYLRYMLNDHLLFVLLIGLGAGAVMYQRWVATLPPHFPYAIVGAVIFSLFLAYSPVRTFLEEADIVFLLPAEKQLVPYIQRSFWFSLIVQAYILLLVLLAMAPLHLKLSTLSLSLFGLFLLFMKGWNLFISWKETYFTEPKARWFGSAVRIFFNGVCVYFVLTNVSLIFLLSLLLIMAVLSVYFVQAAKQKGLPWERLIQQEERAKMRFYRLANIFTDVPHLKAKAKRRKWLDGLLSLISYRQEHAFRYLYARTFLRAGDYFGLYVRLTAIACFFLYIIPAGYGKIITSLFFLYATGFQLFALSRHHRGHIFVKLYPLSHARQKEAVLRLLFQLLLMQNAFFSLFLVVIGYFSFSLLSLIAGAMFSYWLLFMYLNNRWRR</sequence>
<proteinExistence type="predicted"/>
<dbReference type="Pfam" id="PF05975">
    <property type="entry name" value="EcsB"/>
    <property type="match status" value="1"/>
</dbReference>
<protein>
    <submittedName>
        <fullName evidence="2">ABC-2 type transport system permease protein</fullName>
    </submittedName>
</protein>
<accession>A0A7W8IRE5</accession>
<feature type="transmembrane region" description="Helical" evidence="1">
    <location>
        <begin position="128"/>
        <end position="150"/>
    </location>
</feature>
<feature type="transmembrane region" description="Helical" evidence="1">
    <location>
        <begin position="306"/>
        <end position="325"/>
    </location>
</feature>
<name>A0A7W8IRE5_9BACL</name>
<evidence type="ECO:0000313" key="2">
    <source>
        <dbReference type="EMBL" id="MBB5325370.1"/>
    </source>
</evidence>
<organism evidence="2 3">
    <name type="scientific">Anoxybacteroides tepidamans</name>
    <dbReference type="NCBI Taxonomy" id="265948"/>
    <lineage>
        <taxon>Bacteria</taxon>
        <taxon>Bacillati</taxon>
        <taxon>Bacillota</taxon>
        <taxon>Bacilli</taxon>
        <taxon>Bacillales</taxon>
        <taxon>Anoxybacillaceae</taxon>
        <taxon>Anoxybacteroides</taxon>
    </lineage>
</organism>
<feature type="transmembrane region" description="Helical" evidence="1">
    <location>
        <begin position="281"/>
        <end position="300"/>
    </location>
</feature>
<dbReference type="InterPro" id="IPR010288">
    <property type="entry name" value="EcsB_ABC"/>
</dbReference>
<dbReference type="AlphaFoldDB" id="A0A7W8IRE5"/>
<comment type="caution">
    <text evidence="2">The sequence shown here is derived from an EMBL/GenBank/DDBJ whole genome shotgun (WGS) entry which is preliminary data.</text>
</comment>
<feature type="transmembrane region" description="Helical" evidence="1">
    <location>
        <begin position="30"/>
        <end position="50"/>
    </location>
</feature>
<feature type="transmembrane region" description="Helical" evidence="1">
    <location>
        <begin position="162"/>
        <end position="181"/>
    </location>
</feature>
<feature type="transmembrane region" description="Helical" evidence="1">
    <location>
        <begin position="346"/>
        <end position="368"/>
    </location>
</feature>
<feature type="transmembrane region" description="Helical" evidence="1">
    <location>
        <begin position="103"/>
        <end position="122"/>
    </location>
</feature>
<evidence type="ECO:0000256" key="1">
    <source>
        <dbReference type="SAM" id="Phobius"/>
    </source>
</evidence>
<evidence type="ECO:0000313" key="3">
    <source>
        <dbReference type="Proteomes" id="UP000520011"/>
    </source>
</evidence>
<keyword evidence="3" id="KW-1185">Reference proteome</keyword>
<keyword evidence="1" id="KW-0472">Membrane</keyword>
<keyword evidence="1" id="KW-0812">Transmembrane</keyword>
<dbReference type="Proteomes" id="UP000520011">
    <property type="component" value="Unassembled WGS sequence"/>
</dbReference>
<feature type="transmembrane region" description="Helical" evidence="1">
    <location>
        <begin position="56"/>
        <end position="73"/>
    </location>
</feature>
<dbReference type="GO" id="GO:0016020">
    <property type="term" value="C:membrane"/>
    <property type="evidence" value="ECO:0007669"/>
    <property type="project" value="InterPro"/>
</dbReference>
<reference evidence="2 3" key="1">
    <citation type="submission" date="2020-08" db="EMBL/GenBank/DDBJ databases">
        <title>Genomic Encyclopedia of Type Strains, Phase IV (KMG-IV): sequencing the most valuable type-strain genomes for metagenomic binning, comparative biology and taxonomic classification.</title>
        <authorList>
            <person name="Goeker M."/>
        </authorList>
    </citation>
    <scope>NUCLEOTIDE SEQUENCE [LARGE SCALE GENOMIC DNA]</scope>
    <source>
        <strain evidence="2 3">DSM 16325</strain>
    </source>
</reference>
<feature type="transmembrane region" description="Helical" evidence="1">
    <location>
        <begin position="187"/>
        <end position="205"/>
    </location>
</feature>
<dbReference type="PIRSF" id="PIRSF037259">
    <property type="entry name" value="EcsB_ABC"/>
    <property type="match status" value="1"/>
</dbReference>
<keyword evidence="1" id="KW-1133">Transmembrane helix</keyword>
<gene>
    <name evidence="2" type="ORF">HNQ34_002470</name>
</gene>
<feature type="transmembrane region" description="Helical" evidence="1">
    <location>
        <begin position="374"/>
        <end position="394"/>
    </location>
</feature>